<dbReference type="InterPro" id="IPR011856">
    <property type="entry name" value="tRNA_endonuc-like_dom_sf"/>
</dbReference>
<dbReference type="GO" id="GO:0003676">
    <property type="term" value="F:nucleic acid binding"/>
    <property type="evidence" value="ECO:0007669"/>
    <property type="project" value="InterPro"/>
</dbReference>
<dbReference type="OrthoDB" id="266757at2759"/>
<dbReference type="InterPro" id="IPR036167">
    <property type="entry name" value="tRNA_intron_Endo_cat-like_sf"/>
</dbReference>
<evidence type="ECO:0000256" key="1">
    <source>
        <dbReference type="SAM" id="MobiDB-lite"/>
    </source>
</evidence>
<keyword evidence="3" id="KW-1185">Reference proteome</keyword>
<dbReference type="AlphaFoldDB" id="A0A1X0P2F0"/>
<dbReference type="RefSeq" id="XP_028884775.1">
    <property type="nucleotide sequence ID" value="XM_029023579.1"/>
</dbReference>
<dbReference type="GO" id="GO:0005634">
    <property type="term" value="C:nucleus"/>
    <property type="evidence" value="ECO:0007669"/>
    <property type="project" value="UniProtKB-ARBA"/>
</dbReference>
<reference evidence="2 3" key="1">
    <citation type="submission" date="2017-03" db="EMBL/GenBank/DDBJ databases">
        <title>An alternative strategy for trypanosome survival in the mammalian bloodstream revealed through genome and transcriptome analysis of the ubiquitous bovine parasite Trypanosoma (Megatrypanum) theileri.</title>
        <authorList>
            <person name="Kelly S."/>
            <person name="Ivens A."/>
            <person name="Mott A."/>
            <person name="O'Neill E."/>
            <person name="Emms D."/>
            <person name="Macleod O."/>
            <person name="Voorheis P."/>
            <person name="Matthews J."/>
            <person name="Matthews K."/>
            <person name="Carrington M."/>
        </authorList>
    </citation>
    <scope>NUCLEOTIDE SEQUENCE [LARGE SCALE GENOMIC DNA]</scope>
    <source>
        <strain evidence="2">Edinburgh</strain>
    </source>
</reference>
<accession>A0A1X0P2F0</accession>
<feature type="region of interest" description="Disordered" evidence="1">
    <location>
        <begin position="19"/>
        <end position="40"/>
    </location>
</feature>
<comment type="caution">
    <text evidence="2">The sequence shown here is derived from an EMBL/GenBank/DDBJ whole genome shotgun (WGS) entry which is preliminary data.</text>
</comment>
<evidence type="ECO:0000313" key="2">
    <source>
        <dbReference type="EMBL" id="ORC90709.1"/>
    </source>
</evidence>
<organism evidence="2 3">
    <name type="scientific">Trypanosoma theileri</name>
    <dbReference type="NCBI Taxonomy" id="67003"/>
    <lineage>
        <taxon>Eukaryota</taxon>
        <taxon>Discoba</taxon>
        <taxon>Euglenozoa</taxon>
        <taxon>Kinetoplastea</taxon>
        <taxon>Metakinetoplastina</taxon>
        <taxon>Trypanosomatida</taxon>
        <taxon>Trypanosomatidae</taxon>
        <taxon>Trypanosoma</taxon>
    </lineage>
</organism>
<dbReference type="GeneID" id="39983359"/>
<gene>
    <name evidence="2" type="ORF">TM35_000071330</name>
</gene>
<dbReference type="GO" id="GO:0006388">
    <property type="term" value="P:tRNA splicing, via endonucleolytic cleavage and ligation"/>
    <property type="evidence" value="ECO:0007669"/>
    <property type="project" value="InterPro"/>
</dbReference>
<protein>
    <submittedName>
        <fullName evidence="2">Putative zinc-binding protein (Yippee)</fullName>
    </submittedName>
</protein>
<proteinExistence type="predicted"/>
<dbReference type="Gene3D" id="3.40.1350.10">
    <property type="match status" value="1"/>
</dbReference>
<evidence type="ECO:0000313" key="3">
    <source>
        <dbReference type="Proteomes" id="UP000192257"/>
    </source>
</evidence>
<sequence length="148" mass="15996">MGGVLGALAGRLVRDERGESNVQQVKGRKRLRSPSVKENSNGVVATDNEAQNLLLFRTLNANKTLSAPFCRSVLHGASVEDRYGCHYHVYPSESPDDSHGNALCWSVRKSSLSVHSLICLARLANSCHKDLVLFGDGIGVSLSYTATL</sequence>
<dbReference type="VEuPathDB" id="TriTrypDB:TM35_000071330"/>
<dbReference type="EMBL" id="NBCO01000007">
    <property type="protein sequence ID" value="ORC90709.1"/>
    <property type="molecule type" value="Genomic_DNA"/>
</dbReference>
<name>A0A1X0P2F0_9TRYP</name>
<dbReference type="Proteomes" id="UP000192257">
    <property type="component" value="Unassembled WGS sequence"/>
</dbReference>
<dbReference type="SUPFAM" id="SSF53032">
    <property type="entry name" value="tRNA-intron endonuclease catalytic domain-like"/>
    <property type="match status" value="1"/>
</dbReference>